<dbReference type="Proteomes" id="UP000800038">
    <property type="component" value="Unassembled WGS sequence"/>
</dbReference>
<feature type="signal peptide" evidence="2">
    <location>
        <begin position="1"/>
        <end position="24"/>
    </location>
</feature>
<keyword evidence="2" id="KW-0732">Signal</keyword>
<feature type="compositionally biased region" description="Polar residues" evidence="1">
    <location>
        <begin position="103"/>
        <end position="122"/>
    </location>
</feature>
<feature type="region of interest" description="Disordered" evidence="1">
    <location>
        <begin position="102"/>
        <end position="122"/>
    </location>
</feature>
<feature type="chain" id="PRO_5025328090" evidence="2">
    <location>
        <begin position="25"/>
        <end position="672"/>
    </location>
</feature>
<evidence type="ECO:0000256" key="2">
    <source>
        <dbReference type="SAM" id="SignalP"/>
    </source>
</evidence>
<reference evidence="3" key="1">
    <citation type="journal article" date="2020" name="Stud. Mycol.">
        <title>101 Dothideomycetes genomes: a test case for predicting lifestyles and emergence of pathogens.</title>
        <authorList>
            <person name="Haridas S."/>
            <person name="Albert R."/>
            <person name="Binder M."/>
            <person name="Bloem J."/>
            <person name="Labutti K."/>
            <person name="Salamov A."/>
            <person name="Andreopoulos B."/>
            <person name="Baker S."/>
            <person name="Barry K."/>
            <person name="Bills G."/>
            <person name="Bluhm B."/>
            <person name="Cannon C."/>
            <person name="Castanera R."/>
            <person name="Culley D."/>
            <person name="Daum C."/>
            <person name="Ezra D."/>
            <person name="Gonzalez J."/>
            <person name="Henrissat B."/>
            <person name="Kuo A."/>
            <person name="Liang C."/>
            <person name="Lipzen A."/>
            <person name="Lutzoni F."/>
            <person name="Magnuson J."/>
            <person name="Mondo S."/>
            <person name="Nolan M."/>
            <person name="Ohm R."/>
            <person name="Pangilinan J."/>
            <person name="Park H.-J."/>
            <person name="Ramirez L."/>
            <person name="Alfaro M."/>
            <person name="Sun H."/>
            <person name="Tritt A."/>
            <person name="Yoshinaga Y."/>
            <person name="Zwiers L.-H."/>
            <person name="Turgeon B."/>
            <person name="Goodwin S."/>
            <person name="Spatafora J."/>
            <person name="Crous P."/>
            <person name="Grigoriev I."/>
        </authorList>
    </citation>
    <scope>NUCLEOTIDE SEQUENCE</scope>
    <source>
        <strain evidence="3">CBS 161.51</strain>
    </source>
</reference>
<evidence type="ECO:0000256" key="1">
    <source>
        <dbReference type="SAM" id="MobiDB-lite"/>
    </source>
</evidence>
<proteinExistence type="predicted"/>
<name>A0A6A5T1P8_9PLEO</name>
<dbReference type="OrthoDB" id="6020543at2759"/>
<protein>
    <submittedName>
        <fullName evidence="3">Uncharacterized protein</fullName>
    </submittedName>
</protein>
<feature type="region of interest" description="Disordered" evidence="1">
    <location>
        <begin position="643"/>
        <end position="672"/>
    </location>
</feature>
<dbReference type="AlphaFoldDB" id="A0A6A5T1P8"/>
<evidence type="ECO:0000313" key="3">
    <source>
        <dbReference type="EMBL" id="KAF1944626.1"/>
    </source>
</evidence>
<accession>A0A6A5T1P8</accession>
<keyword evidence="4" id="KW-1185">Reference proteome</keyword>
<organism evidence="3 4">
    <name type="scientific">Clathrospora elynae</name>
    <dbReference type="NCBI Taxonomy" id="706981"/>
    <lineage>
        <taxon>Eukaryota</taxon>
        <taxon>Fungi</taxon>
        <taxon>Dikarya</taxon>
        <taxon>Ascomycota</taxon>
        <taxon>Pezizomycotina</taxon>
        <taxon>Dothideomycetes</taxon>
        <taxon>Pleosporomycetidae</taxon>
        <taxon>Pleosporales</taxon>
        <taxon>Diademaceae</taxon>
        <taxon>Clathrospora</taxon>
    </lineage>
</organism>
<sequence>MSPPTCSGAAFRLLTSVLLVTSNANPVALPHQLLDPRELVALTGELPSSSEIAAVLDAVASPEPNNDTDYGGDTDKPVTVTVSATPMPTLTPNVSMVIPSGPPSSTTLDVNSASTVPRTATPETSDVFSVPLICPVTTAISIPQPDPSSVVVILPRSLRNLLPDPSQHHRSCNAHCPSSLTINVTYPAIDAPYANTICTLSLPTPIPGTGTASPLSSGTGIGLPISFSSSVPYLNTTYVSSTAVVRSGTDTPVIGTISCVPVVDSTISLSPNGTGNTTTTIAASNIPTLLPIPTLSVPNPTNDTVMGFPGLFTFRSICQDPQIKVITPPQTARVYGSYAYPPLSPFPSCICPNARQALQAPGLFDCTALSVEVQRCQTPGGRVLLGVKANGFEVVGRNADFGDSATTENPYGPHFGCSGLERGLVGETNKVVMKRQLVSSLVLVPSFPINNFTAPPVLSASAPVPSGFVSSVILSGFAPVSLTGNTGISASLSSAPSASLPTASSGSTPAISASAPIIPQSTYTLASIPYPTPSSLDPTAPFSNLFNKRHLPSSFALTLFSLFDESHTERALQRLRGLNSEAWGESGGVARGSRDAGANGKGIGNFGWVGEMLKARGEEAAACSSSRYCQHYLPSSLSSFRAHSSPSTRAQPSPPPIPSGVHAFPSSYPYPY</sequence>
<dbReference type="EMBL" id="ML976015">
    <property type="protein sequence ID" value="KAF1944626.1"/>
    <property type="molecule type" value="Genomic_DNA"/>
</dbReference>
<evidence type="ECO:0000313" key="4">
    <source>
        <dbReference type="Proteomes" id="UP000800038"/>
    </source>
</evidence>
<gene>
    <name evidence="3" type="ORF">EJ02DRAFT_463964</name>
</gene>